<keyword evidence="7" id="KW-1185">Reference proteome</keyword>
<keyword evidence="3" id="KW-0285">Flavoprotein</keyword>
<dbReference type="Gene3D" id="3.20.20.70">
    <property type="entry name" value="Aldolase class I"/>
    <property type="match status" value="1"/>
</dbReference>
<dbReference type="CDD" id="cd02933">
    <property type="entry name" value="OYE_like_FMN"/>
    <property type="match status" value="1"/>
</dbReference>
<evidence type="ECO:0000313" key="6">
    <source>
        <dbReference type="EnsemblPlants" id="Pp3c4_18160V3.2"/>
    </source>
</evidence>
<keyword evidence="3" id="KW-0288">FMN</keyword>
<dbReference type="OrthoDB" id="1663137at2759"/>
<comment type="similarity">
    <text evidence="2">Belongs to the NADH:flavin oxidoreductase/NADH oxidase family.</text>
</comment>
<evidence type="ECO:0000259" key="5">
    <source>
        <dbReference type="Pfam" id="PF00724"/>
    </source>
</evidence>
<dbReference type="AlphaFoldDB" id="A0A7I4FNX5"/>
<proteinExistence type="inferred from homology"/>
<organism evidence="6 7">
    <name type="scientific">Physcomitrium patens</name>
    <name type="common">Spreading-leaved earth moss</name>
    <name type="synonym">Physcomitrella patens</name>
    <dbReference type="NCBI Taxonomy" id="3218"/>
    <lineage>
        <taxon>Eukaryota</taxon>
        <taxon>Viridiplantae</taxon>
        <taxon>Streptophyta</taxon>
        <taxon>Embryophyta</taxon>
        <taxon>Bryophyta</taxon>
        <taxon>Bryophytina</taxon>
        <taxon>Bryopsida</taxon>
        <taxon>Funariidae</taxon>
        <taxon>Funariales</taxon>
        <taxon>Funariaceae</taxon>
        <taxon>Physcomitrium</taxon>
    </lineage>
</organism>
<dbReference type="PANTHER" id="PTHR22893:SF112">
    <property type="entry name" value="12-OXOPHYTODIENOATE REDUCTASE 3"/>
    <property type="match status" value="1"/>
</dbReference>
<dbReference type="InParanoid" id="A0A7I4FNX5"/>
<dbReference type="RefSeq" id="XP_024372803.1">
    <property type="nucleotide sequence ID" value="XM_024517035.2"/>
</dbReference>
<dbReference type="GO" id="GO:0016491">
    <property type="term" value="F:oxidoreductase activity"/>
    <property type="evidence" value="ECO:0000318"/>
    <property type="project" value="GO_Central"/>
</dbReference>
<dbReference type="InterPro" id="IPR013785">
    <property type="entry name" value="Aldolase_TIM"/>
</dbReference>
<dbReference type="KEGG" id="ppp:112281000"/>
<dbReference type="GO" id="GO:0010181">
    <property type="term" value="F:FMN binding"/>
    <property type="evidence" value="ECO:0007669"/>
    <property type="project" value="InterPro"/>
</dbReference>
<dbReference type="Pfam" id="PF00724">
    <property type="entry name" value="Oxidored_FMN"/>
    <property type="match status" value="1"/>
</dbReference>
<dbReference type="Proteomes" id="UP000006727">
    <property type="component" value="Chromosome 4"/>
</dbReference>
<dbReference type="Gramene" id="Pp3c4_18160V3.2">
    <property type="protein sequence ID" value="Pp3c4_18160V3.2"/>
    <property type="gene ID" value="Pp3c4_18160"/>
</dbReference>
<evidence type="ECO:0000313" key="7">
    <source>
        <dbReference type="Proteomes" id="UP000006727"/>
    </source>
</evidence>
<evidence type="ECO:0000256" key="3">
    <source>
        <dbReference type="ARBA" id="ARBA00022643"/>
    </source>
</evidence>
<evidence type="ECO:0000256" key="4">
    <source>
        <dbReference type="ARBA" id="ARBA00023002"/>
    </source>
</evidence>
<gene>
    <name evidence="6" type="primary">LOC112281000</name>
</gene>
<accession>A0A7I4FNX5</accession>
<name>A0A7I4FNX5_PHYPA</name>
<evidence type="ECO:0000256" key="2">
    <source>
        <dbReference type="ARBA" id="ARBA00005979"/>
    </source>
</evidence>
<dbReference type="GO" id="GO:0016628">
    <property type="term" value="F:oxidoreductase activity, acting on the CH-CH group of donors, NAD or NADP as acceptor"/>
    <property type="evidence" value="ECO:0007669"/>
    <property type="project" value="UniProtKB-ARBA"/>
</dbReference>
<comment type="cofactor">
    <cofactor evidence="1">
        <name>FMN</name>
        <dbReference type="ChEBI" id="CHEBI:58210"/>
    </cofactor>
</comment>
<protein>
    <recommendedName>
        <fullName evidence="5">NADH:flavin oxidoreductase/NADH oxidase N-terminal domain-containing protein</fullName>
    </recommendedName>
</protein>
<dbReference type="EMBL" id="ABEU02000004">
    <property type="status" value="NOT_ANNOTATED_CDS"/>
    <property type="molecule type" value="Genomic_DNA"/>
</dbReference>
<keyword evidence="4" id="KW-0560">Oxidoreductase</keyword>
<reference evidence="6 7" key="1">
    <citation type="journal article" date="2008" name="Science">
        <title>The Physcomitrella genome reveals evolutionary insights into the conquest of land by plants.</title>
        <authorList>
            <person name="Rensing S."/>
            <person name="Lang D."/>
            <person name="Zimmer A."/>
            <person name="Terry A."/>
            <person name="Salamov A."/>
            <person name="Shapiro H."/>
            <person name="Nishiyama T."/>
            <person name="Perroud P.-F."/>
            <person name="Lindquist E."/>
            <person name="Kamisugi Y."/>
            <person name="Tanahashi T."/>
            <person name="Sakakibara K."/>
            <person name="Fujita T."/>
            <person name="Oishi K."/>
            <person name="Shin-I T."/>
            <person name="Kuroki Y."/>
            <person name="Toyoda A."/>
            <person name="Suzuki Y."/>
            <person name="Hashimoto A."/>
            <person name="Yamaguchi K."/>
            <person name="Sugano A."/>
            <person name="Kohara Y."/>
            <person name="Fujiyama A."/>
            <person name="Anterola A."/>
            <person name="Aoki S."/>
            <person name="Ashton N."/>
            <person name="Barbazuk W.B."/>
            <person name="Barker E."/>
            <person name="Bennetzen J."/>
            <person name="Bezanilla M."/>
            <person name="Blankenship R."/>
            <person name="Cho S.H."/>
            <person name="Dutcher S."/>
            <person name="Estelle M."/>
            <person name="Fawcett J.A."/>
            <person name="Gundlach H."/>
            <person name="Hanada K."/>
            <person name="Heyl A."/>
            <person name="Hicks K.A."/>
            <person name="Hugh J."/>
            <person name="Lohr M."/>
            <person name="Mayer K."/>
            <person name="Melkozernov A."/>
            <person name="Murata T."/>
            <person name="Nelson D."/>
            <person name="Pils B."/>
            <person name="Prigge M."/>
            <person name="Reiss B."/>
            <person name="Renner T."/>
            <person name="Rombauts S."/>
            <person name="Rushton P."/>
            <person name="Sanderfoot A."/>
            <person name="Schween G."/>
            <person name="Shiu S.-H."/>
            <person name="Stueber K."/>
            <person name="Theodoulou F.L."/>
            <person name="Tu H."/>
            <person name="Van de Peer Y."/>
            <person name="Verrier P.J."/>
            <person name="Waters E."/>
            <person name="Wood A."/>
            <person name="Yang L."/>
            <person name="Cove D."/>
            <person name="Cuming A."/>
            <person name="Hasebe M."/>
            <person name="Lucas S."/>
            <person name="Mishler D.B."/>
            <person name="Reski R."/>
            <person name="Grigoriev I."/>
            <person name="Quatrano R.S."/>
            <person name="Boore J.L."/>
        </authorList>
    </citation>
    <scope>NUCLEOTIDE SEQUENCE [LARGE SCALE GENOMIC DNA]</scope>
    <source>
        <strain evidence="6 7">cv. Gransden 2004</strain>
    </source>
</reference>
<dbReference type="EnsemblPlants" id="Pp3c4_18160V3.2">
    <property type="protein sequence ID" value="Pp3c4_18160V3.2"/>
    <property type="gene ID" value="Pp3c4_18160"/>
</dbReference>
<sequence length="387" mass="42442">MGDAVNGGAASMELMKPIQIGDHQLQHRMVLCPMTRCRARDTLATPLMTEYYCQRATEGGLLISEGVCVAANGHGFVNTAGIYTSEQIESWKAVTQGVHKRGAIFFLQLWHVGRASHTELQPGNAAPISPTSNSVPLPWRVTLIDADGKATKQMYSAPRPLHIDEIPQIIQYFRNGAKNAREAGFDGCEIHGAHGYILDAFIKDTINDRTDAYGGSIENRCKLLMEVTQAVVDEIGASKTAVRISPFSVYNSVGPDSNPEALFTYLHSKLDKFGLAYIHLTEPEFSFIKDNFKWAPQYAHVTKRRITPLLVSGGHTLDTGNEAIGSGYADLVGYGRTFIANPDLVKRFAKDAQLNTLNSSTIYGDYTARGYTDYPFLDEEADAGIEA</sequence>
<dbReference type="InterPro" id="IPR045247">
    <property type="entry name" value="Oye-like"/>
</dbReference>
<dbReference type="FunFam" id="3.20.20.70:FF:000059">
    <property type="entry name" value="N-ethylmaleimide reductase, FMN-linked"/>
    <property type="match status" value="1"/>
</dbReference>
<dbReference type="SUPFAM" id="SSF51395">
    <property type="entry name" value="FMN-linked oxidoreductases"/>
    <property type="match status" value="1"/>
</dbReference>
<feature type="domain" description="NADH:flavin oxidoreductase/NADH oxidase N-terminal" evidence="5">
    <location>
        <begin position="13"/>
        <end position="354"/>
    </location>
</feature>
<reference evidence="6 7" key="2">
    <citation type="journal article" date="2018" name="Plant J.">
        <title>The Physcomitrella patens chromosome-scale assembly reveals moss genome structure and evolution.</title>
        <authorList>
            <person name="Lang D."/>
            <person name="Ullrich K.K."/>
            <person name="Murat F."/>
            <person name="Fuchs J."/>
            <person name="Jenkins J."/>
            <person name="Haas F.B."/>
            <person name="Piednoel M."/>
            <person name="Gundlach H."/>
            <person name="Van Bel M."/>
            <person name="Meyberg R."/>
            <person name="Vives C."/>
            <person name="Morata J."/>
            <person name="Symeonidi A."/>
            <person name="Hiss M."/>
            <person name="Muchero W."/>
            <person name="Kamisugi Y."/>
            <person name="Saleh O."/>
            <person name="Blanc G."/>
            <person name="Decker E.L."/>
            <person name="van Gessel N."/>
            <person name="Grimwood J."/>
            <person name="Hayes R.D."/>
            <person name="Graham S.W."/>
            <person name="Gunter L.E."/>
            <person name="McDaniel S.F."/>
            <person name="Hoernstein S.N.W."/>
            <person name="Larsson A."/>
            <person name="Li F.W."/>
            <person name="Perroud P.F."/>
            <person name="Phillips J."/>
            <person name="Ranjan P."/>
            <person name="Rokshar D.S."/>
            <person name="Rothfels C.J."/>
            <person name="Schneider L."/>
            <person name="Shu S."/>
            <person name="Stevenson D.W."/>
            <person name="Thummler F."/>
            <person name="Tillich M."/>
            <person name="Villarreal Aguilar J.C."/>
            <person name="Widiez T."/>
            <person name="Wong G.K."/>
            <person name="Wymore A."/>
            <person name="Zhang Y."/>
            <person name="Zimmer A.D."/>
            <person name="Quatrano R.S."/>
            <person name="Mayer K.F.X."/>
            <person name="Goodstein D."/>
            <person name="Casacuberta J.M."/>
            <person name="Vandepoele K."/>
            <person name="Reski R."/>
            <person name="Cuming A.C."/>
            <person name="Tuskan G.A."/>
            <person name="Maumus F."/>
            <person name="Salse J."/>
            <person name="Schmutz J."/>
            <person name="Rensing S.A."/>
        </authorList>
    </citation>
    <scope>NUCLEOTIDE SEQUENCE [LARGE SCALE GENOMIC DNA]</scope>
    <source>
        <strain evidence="6 7">cv. Gransden 2004</strain>
    </source>
</reference>
<dbReference type="GeneID" id="112281000"/>
<dbReference type="PANTHER" id="PTHR22893">
    <property type="entry name" value="NADH OXIDOREDUCTASE-RELATED"/>
    <property type="match status" value="1"/>
</dbReference>
<evidence type="ECO:0000256" key="1">
    <source>
        <dbReference type="ARBA" id="ARBA00001917"/>
    </source>
</evidence>
<dbReference type="GO" id="GO:0005829">
    <property type="term" value="C:cytosol"/>
    <property type="evidence" value="ECO:0007669"/>
    <property type="project" value="UniProtKB-ARBA"/>
</dbReference>
<reference evidence="6" key="3">
    <citation type="submission" date="2020-12" db="UniProtKB">
        <authorList>
            <consortium name="EnsemblPlants"/>
        </authorList>
    </citation>
    <scope>IDENTIFICATION</scope>
</reference>
<dbReference type="InterPro" id="IPR001155">
    <property type="entry name" value="OxRdtase_FMN_N"/>
</dbReference>